<organism evidence="4 5">
    <name type="scientific">Meiothermus hypogaeus NBRC 106114</name>
    <dbReference type="NCBI Taxonomy" id="1227553"/>
    <lineage>
        <taxon>Bacteria</taxon>
        <taxon>Thermotogati</taxon>
        <taxon>Deinococcota</taxon>
        <taxon>Deinococci</taxon>
        <taxon>Thermales</taxon>
        <taxon>Thermaceae</taxon>
        <taxon>Meiothermus</taxon>
    </lineage>
</organism>
<evidence type="ECO:0000256" key="2">
    <source>
        <dbReference type="PROSITE-ProRule" id="PRU01248"/>
    </source>
</evidence>
<dbReference type="InterPro" id="IPR004107">
    <property type="entry name" value="Integrase_SAM-like_N"/>
</dbReference>
<name>A0A511R0V5_9DEIN</name>
<accession>A0A511R0V5</accession>
<proteinExistence type="predicted"/>
<dbReference type="InterPro" id="IPR044068">
    <property type="entry name" value="CB"/>
</dbReference>
<sequence length="109" mass="12537">MREAIRVRHLAYSTEQLYVYYITGFIRFHGRKHPRELELEEVRAYLTDLAVNRNVSASTQNVAFSALLFLYKTVLDSPLAENIRDVKTTMVYTQVLSQGARGVRSPLDS</sequence>
<reference evidence="4 5" key="1">
    <citation type="submission" date="2019-07" db="EMBL/GenBank/DDBJ databases">
        <title>Whole genome shotgun sequence of Meiothermus hypogaeus NBRC 106114.</title>
        <authorList>
            <person name="Hosoyama A."/>
            <person name="Uohara A."/>
            <person name="Ohji S."/>
            <person name="Ichikawa N."/>
        </authorList>
    </citation>
    <scope>NUCLEOTIDE SEQUENCE [LARGE SCALE GENOMIC DNA]</scope>
    <source>
        <strain evidence="4 5">NBRC 106114</strain>
    </source>
</reference>
<evidence type="ECO:0000256" key="1">
    <source>
        <dbReference type="ARBA" id="ARBA00023125"/>
    </source>
</evidence>
<keyword evidence="1 2" id="KW-0238">DNA-binding</keyword>
<dbReference type="Pfam" id="PF13495">
    <property type="entry name" value="Phage_int_SAM_4"/>
    <property type="match status" value="1"/>
</dbReference>
<evidence type="ECO:0000259" key="3">
    <source>
        <dbReference type="PROSITE" id="PS51900"/>
    </source>
</evidence>
<dbReference type="PROSITE" id="PS51900">
    <property type="entry name" value="CB"/>
    <property type="match status" value="1"/>
</dbReference>
<dbReference type="InterPro" id="IPR010998">
    <property type="entry name" value="Integrase_recombinase_N"/>
</dbReference>
<dbReference type="EMBL" id="BJXL01000016">
    <property type="protein sequence ID" value="GEM82626.1"/>
    <property type="molecule type" value="Genomic_DNA"/>
</dbReference>
<dbReference type="Proteomes" id="UP000321197">
    <property type="component" value="Unassembled WGS sequence"/>
</dbReference>
<comment type="caution">
    <text evidence="4">The sequence shown here is derived from an EMBL/GenBank/DDBJ whole genome shotgun (WGS) entry which is preliminary data.</text>
</comment>
<evidence type="ECO:0000313" key="5">
    <source>
        <dbReference type="Proteomes" id="UP000321197"/>
    </source>
</evidence>
<gene>
    <name evidence="4" type="ORF">MHY01S_07920</name>
</gene>
<dbReference type="GO" id="GO:0015074">
    <property type="term" value="P:DNA integration"/>
    <property type="evidence" value="ECO:0007669"/>
    <property type="project" value="InterPro"/>
</dbReference>
<dbReference type="Gene3D" id="1.10.150.130">
    <property type="match status" value="1"/>
</dbReference>
<evidence type="ECO:0000313" key="4">
    <source>
        <dbReference type="EMBL" id="GEM82626.1"/>
    </source>
</evidence>
<dbReference type="AlphaFoldDB" id="A0A511R0V5"/>
<feature type="domain" description="Core-binding (CB)" evidence="3">
    <location>
        <begin position="1"/>
        <end position="75"/>
    </location>
</feature>
<dbReference type="GO" id="GO:0003677">
    <property type="term" value="F:DNA binding"/>
    <property type="evidence" value="ECO:0007669"/>
    <property type="project" value="UniProtKB-UniRule"/>
</dbReference>
<protein>
    <recommendedName>
        <fullName evidence="3">Core-binding (CB) domain-containing protein</fullName>
    </recommendedName>
</protein>